<dbReference type="KEGG" id="mku:I2456_02720"/>
<evidence type="ECO:0000313" key="5">
    <source>
        <dbReference type="Proteomes" id="UP000465306"/>
    </source>
</evidence>
<proteinExistence type="predicted"/>
<protein>
    <submittedName>
        <fullName evidence="4">GGDEF domain-containing protein</fullName>
    </submittedName>
</protein>
<dbReference type="CDD" id="cd01949">
    <property type="entry name" value="GGDEF"/>
    <property type="match status" value="1"/>
</dbReference>
<dbReference type="GO" id="GO:0052621">
    <property type="term" value="F:diguanylate cyclase activity"/>
    <property type="evidence" value="ECO:0007669"/>
    <property type="project" value="TreeGrafter"/>
</dbReference>
<dbReference type="GO" id="GO:1902201">
    <property type="term" value="P:negative regulation of bacterial-type flagellum-dependent cell motility"/>
    <property type="evidence" value="ECO:0007669"/>
    <property type="project" value="TreeGrafter"/>
</dbReference>
<dbReference type="EMBL" id="BLKU01000002">
    <property type="protein sequence ID" value="GFG63717.1"/>
    <property type="molecule type" value="Genomic_DNA"/>
</dbReference>
<gene>
    <name evidence="4" type="ORF">I2456_02720</name>
    <name evidence="3" type="ORF">MKUB_12070</name>
</gene>
<reference evidence="4" key="3">
    <citation type="submission" date="2020-11" db="EMBL/GenBank/DDBJ databases">
        <title>Intraspecies plasmid and genomic variation of Mycobacterium kubicae revealed by the complete genome sequences of two clinical isolates.</title>
        <authorList>
            <person name="Hendrix J.R."/>
            <person name="Epperson L.E."/>
            <person name="Honda J.R."/>
            <person name="Strong M."/>
        </authorList>
    </citation>
    <scope>NUCLEOTIDE SEQUENCE</scope>
    <source>
        <strain evidence="4">JCM 13573</strain>
    </source>
</reference>
<dbReference type="PANTHER" id="PTHR45138:SF9">
    <property type="entry name" value="DIGUANYLATE CYCLASE DGCM-RELATED"/>
    <property type="match status" value="1"/>
</dbReference>
<keyword evidence="1" id="KW-0472">Membrane</keyword>
<dbReference type="Proteomes" id="UP000465306">
    <property type="component" value="Unassembled WGS sequence"/>
</dbReference>
<evidence type="ECO:0000256" key="1">
    <source>
        <dbReference type="SAM" id="Phobius"/>
    </source>
</evidence>
<name>A0AAX1JAI6_9MYCO</name>
<keyword evidence="1" id="KW-0812">Transmembrane</keyword>
<dbReference type="SMART" id="SM00267">
    <property type="entry name" value="GGDEF"/>
    <property type="match status" value="1"/>
</dbReference>
<feature type="domain" description="GGDEF" evidence="2">
    <location>
        <begin position="223"/>
        <end position="355"/>
    </location>
</feature>
<reference evidence="3 5" key="1">
    <citation type="journal article" date="2019" name="Emerg. Microbes Infect.">
        <title>Comprehensive subspecies identification of 175 nontuberculous mycobacteria species based on 7547 genomic profiles.</title>
        <authorList>
            <person name="Matsumoto Y."/>
            <person name="Kinjo T."/>
            <person name="Motooka D."/>
            <person name="Nabeya D."/>
            <person name="Jung N."/>
            <person name="Uechi K."/>
            <person name="Horii T."/>
            <person name="Iida T."/>
            <person name="Fujita J."/>
            <person name="Nakamura S."/>
        </authorList>
    </citation>
    <scope>NUCLEOTIDE SEQUENCE [LARGE SCALE GENOMIC DNA]</scope>
    <source>
        <strain evidence="3 5">JCM 13573</strain>
    </source>
</reference>
<dbReference type="InterPro" id="IPR050469">
    <property type="entry name" value="Diguanylate_Cyclase"/>
</dbReference>
<dbReference type="InterPro" id="IPR000160">
    <property type="entry name" value="GGDEF_dom"/>
</dbReference>
<evidence type="ECO:0000259" key="2">
    <source>
        <dbReference type="PROSITE" id="PS50887"/>
    </source>
</evidence>
<feature type="transmembrane region" description="Helical" evidence="1">
    <location>
        <begin position="89"/>
        <end position="104"/>
    </location>
</feature>
<dbReference type="PROSITE" id="PS50887">
    <property type="entry name" value="GGDEF"/>
    <property type="match status" value="1"/>
</dbReference>
<sequence length="356" mass="37813">MSRLTQWWNQPDQYELKTIFLRQRGLLRAAQRIMAVVAASSAMVPLTSLAAMRHPSTGSVVVGVVGGAFTVALTFFWLMRWPTRRQSEGAALLGVVAIGAWSLVQPTAAVAALTCTAAAITGGYIAFFHSSRPLLINGAIAVAGTTVAVLRLAHEADIQSAITAFWLIWFLNLSVPMAVGAMSQAIGTYAQRSEQDPLTGLLNRRAFTDAVTDRVGSAPAAHTHLAVVMVDLDNFKRINDTHGHSIGDCTLRAVAELLREHTPADAAICRAGGEEFLVALTAEDSDLRPLADRFCAAVAQLDPAITASIGTASAQLHQLSRSNGVNPVDELIARADSAMYAAKRSGGNQAHHIAVM</sequence>
<accession>A0AAX1JAI6</accession>
<dbReference type="GO" id="GO:0005886">
    <property type="term" value="C:plasma membrane"/>
    <property type="evidence" value="ECO:0007669"/>
    <property type="project" value="TreeGrafter"/>
</dbReference>
<evidence type="ECO:0000313" key="6">
    <source>
        <dbReference type="Proteomes" id="UP000663583"/>
    </source>
</evidence>
<dbReference type="InterPro" id="IPR043128">
    <property type="entry name" value="Rev_trsase/Diguanyl_cyclase"/>
</dbReference>
<dbReference type="GO" id="GO:0043709">
    <property type="term" value="P:cell adhesion involved in single-species biofilm formation"/>
    <property type="evidence" value="ECO:0007669"/>
    <property type="project" value="TreeGrafter"/>
</dbReference>
<dbReference type="PANTHER" id="PTHR45138">
    <property type="entry name" value="REGULATORY COMPONENTS OF SENSORY TRANSDUCTION SYSTEM"/>
    <property type="match status" value="1"/>
</dbReference>
<reference evidence="3" key="2">
    <citation type="submission" date="2020-02" db="EMBL/GenBank/DDBJ databases">
        <authorList>
            <person name="Matsumoto Y."/>
            <person name="Kinjo T."/>
            <person name="Motooka D."/>
            <person name="Nabeya D."/>
            <person name="Jung N."/>
            <person name="Uechi K."/>
            <person name="Horii T."/>
            <person name="Iida T."/>
            <person name="Fujita J."/>
            <person name="Nakamura S."/>
        </authorList>
    </citation>
    <scope>NUCLEOTIDE SEQUENCE</scope>
    <source>
        <strain evidence="3">JCM 13573</strain>
    </source>
</reference>
<organism evidence="4 6">
    <name type="scientific">Mycobacterium kubicae</name>
    <dbReference type="NCBI Taxonomy" id="120959"/>
    <lineage>
        <taxon>Bacteria</taxon>
        <taxon>Bacillati</taxon>
        <taxon>Actinomycetota</taxon>
        <taxon>Actinomycetes</taxon>
        <taxon>Mycobacteriales</taxon>
        <taxon>Mycobacteriaceae</taxon>
        <taxon>Mycobacterium</taxon>
        <taxon>Mycobacterium simiae complex</taxon>
    </lineage>
</organism>
<dbReference type="NCBIfam" id="TIGR00254">
    <property type="entry name" value="GGDEF"/>
    <property type="match status" value="1"/>
</dbReference>
<feature type="transmembrane region" description="Helical" evidence="1">
    <location>
        <begin position="160"/>
        <end position="182"/>
    </location>
</feature>
<dbReference type="FunFam" id="3.30.70.270:FF:000001">
    <property type="entry name" value="Diguanylate cyclase domain protein"/>
    <property type="match status" value="1"/>
</dbReference>
<feature type="transmembrane region" description="Helical" evidence="1">
    <location>
        <begin position="134"/>
        <end position="154"/>
    </location>
</feature>
<dbReference type="InterPro" id="IPR029787">
    <property type="entry name" value="Nucleotide_cyclase"/>
</dbReference>
<dbReference type="SUPFAM" id="SSF55073">
    <property type="entry name" value="Nucleotide cyclase"/>
    <property type="match status" value="1"/>
</dbReference>
<dbReference type="Proteomes" id="UP000663583">
    <property type="component" value="Chromosome"/>
</dbReference>
<evidence type="ECO:0000313" key="3">
    <source>
        <dbReference type="EMBL" id="GFG63717.1"/>
    </source>
</evidence>
<dbReference type="Gene3D" id="3.30.70.270">
    <property type="match status" value="1"/>
</dbReference>
<dbReference type="AlphaFoldDB" id="A0AAX1JAI6"/>
<evidence type="ECO:0000313" key="4">
    <source>
        <dbReference type="EMBL" id="QPI38481.1"/>
    </source>
</evidence>
<keyword evidence="1" id="KW-1133">Transmembrane helix</keyword>
<feature type="transmembrane region" description="Helical" evidence="1">
    <location>
        <begin position="33"/>
        <end position="52"/>
    </location>
</feature>
<dbReference type="Pfam" id="PF00990">
    <property type="entry name" value="GGDEF"/>
    <property type="match status" value="1"/>
</dbReference>
<keyword evidence="5" id="KW-1185">Reference proteome</keyword>
<dbReference type="RefSeq" id="WP_085072507.1">
    <property type="nucleotide sequence ID" value="NZ_BLKU01000002.1"/>
</dbReference>
<feature type="transmembrane region" description="Helical" evidence="1">
    <location>
        <begin position="58"/>
        <end position="77"/>
    </location>
</feature>
<dbReference type="EMBL" id="CP065047">
    <property type="protein sequence ID" value="QPI38481.1"/>
    <property type="molecule type" value="Genomic_DNA"/>
</dbReference>